<proteinExistence type="predicted"/>
<dbReference type="EMBL" id="JBHSQJ010000005">
    <property type="protein sequence ID" value="MFC5905851.1"/>
    <property type="molecule type" value="Genomic_DNA"/>
</dbReference>
<keyword evidence="2" id="KW-1185">Reference proteome</keyword>
<evidence type="ECO:0000313" key="2">
    <source>
        <dbReference type="Proteomes" id="UP001596174"/>
    </source>
</evidence>
<dbReference type="SUPFAM" id="SSF55961">
    <property type="entry name" value="Bet v1-like"/>
    <property type="match status" value="1"/>
</dbReference>
<name>A0ABW1FTU1_9ACTN</name>
<gene>
    <name evidence="1" type="ORF">ACFP3V_01265</name>
</gene>
<comment type="caution">
    <text evidence="1">The sequence shown here is derived from an EMBL/GenBank/DDBJ whole genome shotgun (WGS) entry which is preliminary data.</text>
</comment>
<accession>A0ABW1FTU1</accession>
<evidence type="ECO:0000313" key="1">
    <source>
        <dbReference type="EMBL" id="MFC5905851.1"/>
    </source>
</evidence>
<protein>
    <submittedName>
        <fullName evidence="1">SRPBCC family protein</fullName>
    </submittedName>
</protein>
<reference evidence="2" key="1">
    <citation type="journal article" date="2019" name="Int. J. Syst. Evol. Microbiol.">
        <title>The Global Catalogue of Microorganisms (GCM) 10K type strain sequencing project: providing services to taxonomists for standard genome sequencing and annotation.</title>
        <authorList>
            <consortium name="The Broad Institute Genomics Platform"/>
            <consortium name="The Broad Institute Genome Sequencing Center for Infectious Disease"/>
            <person name="Wu L."/>
            <person name="Ma J."/>
        </authorList>
    </citation>
    <scope>NUCLEOTIDE SEQUENCE [LARGE SCALE GENOMIC DNA]</scope>
    <source>
        <strain evidence="2">JCM 4816</strain>
    </source>
</reference>
<sequence length="175" mass="19351">MPVLNIHERRIPATPEQVGALLDALAGEGDPLWPYPEWPRMRLDAGLCVGSRGGHGPIGYTVASYVPGQWVRFGFVAPRGFDGFHEFTVLPEGSGGTVLRHVLAMRLHGFARLSWPLAFRWLHDALLEECLDRAALALEPANGRRTKRTPYVRLLRRLAVRGAGRNGGVIGQGWR</sequence>
<dbReference type="RefSeq" id="WP_380578689.1">
    <property type="nucleotide sequence ID" value="NZ_JBHSQJ010000005.1"/>
</dbReference>
<organism evidence="1 2">
    <name type="scientific">Streptacidiphilus monticola</name>
    <dbReference type="NCBI Taxonomy" id="2161674"/>
    <lineage>
        <taxon>Bacteria</taxon>
        <taxon>Bacillati</taxon>
        <taxon>Actinomycetota</taxon>
        <taxon>Actinomycetes</taxon>
        <taxon>Kitasatosporales</taxon>
        <taxon>Streptomycetaceae</taxon>
        <taxon>Streptacidiphilus</taxon>
    </lineage>
</organism>
<dbReference type="Proteomes" id="UP001596174">
    <property type="component" value="Unassembled WGS sequence"/>
</dbReference>